<proteinExistence type="predicted"/>
<feature type="domain" description="Aminotransferase-like plant mobile" evidence="2">
    <location>
        <begin position="110"/>
        <end position="160"/>
    </location>
</feature>
<feature type="region of interest" description="Disordered" evidence="1">
    <location>
        <begin position="242"/>
        <end position="274"/>
    </location>
</feature>
<evidence type="ECO:0000256" key="1">
    <source>
        <dbReference type="SAM" id="MobiDB-lite"/>
    </source>
</evidence>
<sequence length="274" mass="32191">MHYKNHAFDSSTSYSYLKKAIKVVQVIKILQNFEESRQYKMNQENFAYQGPIEYDVLTLQDKHRSQTNWNGEISATETRLIVRRHDYDLWQHLKNNPLHTCFRGVLEVGNFPCDANNITALVERWRPETHTFHMKTGETTITMQDMEVMFGMVVDEHVVQYGYLPIAGRYEALAMGHERLYRMNQAIENDNTQSFQVRDNARQMTSYSRDAMNVAHLNTRMICHKIKMMMKLDLHNNMTSTTLEEQQGHTYPPPVEPVDINNNNNNRIKTNDNL</sequence>
<accession>A0ABQ7WM53</accession>
<evidence type="ECO:0000259" key="2">
    <source>
        <dbReference type="Pfam" id="PF10536"/>
    </source>
</evidence>
<name>A0ABQ7WM53_SOLTU</name>
<comment type="caution">
    <text evidence="3">The sequence shown here is derived from an EMBL/GenBank/DDBJ whole genome shotgun (WGS) entry which is preliminary data.</text>
</comment>
<gene>
    <name evidence="3" type="ORF">KY290_001238</name>
</gene>
<dbReference type="InterPro" id="IPR019557">
    <property type="entry name" value="AminoTfrase-like_pln_mobile"/>
</dbReference>
<evidence type="ECO:0000313" key="4">
    <source>
        <dbReference type="Proteomes" id="UP000826656"/>
    </source>
</evidence>
<evidence type="ECO:0000313" key="3">
    <source>
        <dbReference type="EMBL" id="KAH0781640.1"/>
    </source>
</evidence>
<dbReference type="EMBL" id="JAIVGD010000001">
    <property type="protein sequence ID" value="KAH0781640.1"/>
    <property type="molecule type" value="Genomic_DNA"/>
</dbReference>
<reference evidence="3 4" key="1">
    <citation type="journal article" date="2021" name="bioRxiv">
        <title>Chromosome-scale and haplotype-resolved genome assembly of a tetraploid potato cultivar.</title>
        <authorList>
            <person name="Sun H."/>
            <person name="Jiao W.-B."/>
            <person name="Krause K."/>
            <person name="Campoy J.A."/>
            <person name="Goel M."/>
            <person name="Folz-Donahue K."/>
            <person name="Kukat C."/>
            <person name="Huettel B."/>
            <person name="Schneeberger K."/>
        </authorList>
    </citation>
    <scope>NUCLEOTIDE SEQUENCE [LARGE SCALE GENOMIC DNA]</scope>
    <source>
        <strain evidence="3">SolTubOtavaFocal</strain>
        <tissue evidence="3">Leaves</tissue>
    </source>
</reference>
<dbReference type="InterPro" id="IPR044824">
    <property type="entry name" value="MAIN-like"/>
</dbReference>
<keyword evidence="4" id="KW-1185">Reference proteome</keyword>
<dbReference type="Proteomes" id="UP000826656">
    <property type="component" value="Unassembled WGS sequence"/>
</dbReference>
<dbReference type="Pfam" id="PF10536">
    <property type="entry name" value="PMD"/>
    <property type="match status" value="1"/>
</dbReference>
<protein>
    <recommendedName>
        <fullName evidence="2">Aminotransferase-like plant mobile domain-containing protein</fullName>
    </recommendedName>
</protein>
<organism evidence="3 4">
    <name type="scientific">Solanum tuberosum</name>
    <name type="common">Potato</name>
    <dbReference type="NCBI Taxonomy" id="4113"/>
    <lineage>
        <taxon>Eukaryota</taxon>
        <taxon>Viridiplantae</taxon>
        <taxon>Streptophyta</taxon>
        <taxon>Embryophyta</taxon>
        <taxon>Tracheophyta</taxon>
        <taxon>Spermatophyta</taxon>
        <taxon>Magnoliopsida</taxon>
        <taxon>eudicotyledons</taxon>
        <taxon>Gunneridae</taxon>
        <taxon>Pentapetalae</taxon>
        <taxon>asterids</taxon>
        <taxon>lamiids</taxon>
        <taxon>Solanales</taxon>
        <taxon>Solanaceae</taxon>
        <taxon>Solanoideae</taxon>
        <taxon>Solaneae</taxon>
        <taxon>Solanum</taxon>
    </lineage>
</organism>
<dbReference type="PANTHER" id="PTHR46033:SF8">
    <property type="entry name" value="PROTEIN MAINTENANCE OF MERISTEMS-LIKE"/>
    <property type="match status" value="1"/>
</dbReference>
<dbReference type="PANTHER" id="PTHR46033">
    <property type="entry name" value="PROTEIN MAIN-LIKE 2"/>
    <property type="match status" value="1"/>
</dbReference>